<gene>
    <name evidence="2" type="ORF">RhiirA4_480697</name>
</gene>
<accession>A0A2I1HIA6</accession>
<evidence type="ECO:0000256" key="1">
    <source>
        <dbReference type="SAM" id="MobiDB-lite"/>
    </source>
</evidence>
<evidence type="ECO:0000313" key="2">
    <source>
        <dbReference type="EMBL" id="PKY58623.1"/>
    </source>
</evidence>
<keyword evidence="3" id="KW-1185">Reference proteome</keyword>
<dbReference type="AlphaFoldDB" id="A0A2I1HIA6"/>
<dbReference type="Proteomes" id="UP000234323">
    <property type="component" value="Unassembled WGS sequence"/>
</dbReference>
<reference evidence="2 3" key="1">
    <citation type="submission" date="2015-10" db="EMBL/GenBank/DDBJ databases">
        <title>Genome analyses suggest a sexual origin of heterokaryosis in a supposedly ancient asexual fungus.</title>
        <authorList>
            <person name="Ropars J."/>
            <person name="Sedzielewska K."/>
            <person name="Noel J."/>
            <person name="Charron P."/>
            <person name="Farinelli L."/>
            <person name="Marton T."/>
            <person name="Kruger M."/>
            <person name="Pelin A."/>
            <person name="Brachmann A."/>
            <person name="Corradi N."/>
        </authorList>
    </citation>
    <scope>NUCLEOTIDE SEQUENCE [LARGE SCALE GENOMIC DNA]</scope>
    <source>
        <strain evidence="2 3">A4</strain>
    </source>
</reference>
<proteinExistence type="predicted"/>
<feature type="region of interest" description="Disordered" evidence="1">
    <location>
        <begin position="71"/>
        <end position="94"/>
    </location>
</feature>
<comment type="caution">
    <text evidence="2">The sequence shown here is derived from an EMBL/GenBank/DDBJ whole genome shotgun (WGS) entry which is preliminary data.</text>
</comment>
<evidence type="ECO:0000313" key="3">
    <source>
        <dbReference type="Proteomes" id="UP000234323"/>
    </source>
</evidence>
<protein>
    <submittedName>
        <fullName evidence="2">Uncharacterized protein</fullName>
    </submittedName>
</protein>
<sequence>MESGPHQKKDNYVTKERLPENTACCPYFKQYGSLCFDIICSPQQIARWNHLTSSVIRVKEYNPFTPPKIIQVPTAQDSDPKQLPPLPPGHTGDA</sequence>
<name>A0A2I1HIA6_9GLOM</name>
<dbReference type="EMBL" id="LLXI01003101">
    <property type="protein sequence ID" value="PKY58623.1"/>
    <property type="molecule type" value="Genomic_DNA"/>
</dbReference>
<organism evidence="2 3">
    <name type="scientific">Rhizophagus irregularis</name>
    <dbReference type="NCBI Taxonomy" id="588596"/>
    <lineage>
        <taxon>Eukaryota</taxon>
        <taxon>Fungi</taxon>
        <taxon>Fungi incertae sedis</taxon>
        <taxon>Mucoromycota</taxon>
        <taxon>Glomeromycotina</taxon>
        <taxon>Glomeromycetes</taxon>
        <taxon>Glomerales</taxon>
        <taxon>Glomeraceae</taxon>
        <taxon>Rhizophagus</taxon>
    </lineage>
</organism>